<evidence type="ECO:0000313" key="2">
    <source>
        <dbReference type="EMBL" id="PRR70291.1"/>
    </source>
</evidence>
<dbReference type="OrthoDB" id="9775255at2"/>
<accession>A0A2T0AN39</accession>
<dbReference type="InterPro" id="IPR050243">
    <property type="entry name" value="PHP_phosphatase"/>
</dbReference>
<feature type="domain" description="Polymerase/histidinol phosphatase N-terminal" evidence="1">
    <location>
        <begin position="13"/>
        <end position="87"/>
    </location>
</feature>
<dbReference type="GO" id="GO:0042578">
    <property type="term" value="F:phosphoric ester hydrolase activity"/>
    <property type="evidence" value="ECO:0007669"/>
    <property type="project" value="TreeGrafter"/>
</dbReference>
<evidence type="ECO:0000259" key="1">
    <source>
        <dbReference type="SMART" id="SM00481"/>
    </source>
</evidence>
<dbReference type="EMBL" id="PVXM01000049">
    <property type="protein sequence ID" value="PRR70291.1"/>
    <property type="molecule type" value="Genomic_DNA"/>
</dbReference>
<dbReference type="Proteomes" id="UP000238415">
    <property type="component" value="Unassembled WGS sequence"/>
</dbReference>
<dbReference type="InterPro" id="IPR004013">
    <property type="entry name" value="PHP_dom"/>
</dbReference>
<evidence type="ECO:0000313" key="3">
    <source>
        <dbReference type="Proteomes" id="UP000238415"/>
    </source>
</evidence>
<dbReference type="AlphaFoldDB" id="A0A2T0AN39"/>
<dbReference type="SUPFAM" id="SSF89550">
    <property type="entry name" value="PHP domain-like"/>
    <property type="match status" value="1"/>
</dbReference>
<dbReference type="GO" id="GO:0008270">
    <property type="term" value="F:zinc ion binding"/>
    <property type="evidence" value="ECO:0007669"/>
    <property type="project" value="TreeGrafter"/>
</dbReference>
<protein>
    <submittedName>
        <fullName evidence="2">Histidinol-phosphatase</fullName>
    </submittedName>
</protein>
<dbReference type="RefSeq" id="WP_106006001.1">
    <property type="nucleotide sequence ID" value="NZ_CP136419.1"/>
</dbReference>
<dbReference type="PANTHER" id="PTHR36928">
    <property type="entry name" value="PHOSPHATASE YCDX-RELATED"/>
    <property type="match status" value="1"/>
</dbReference>
<dbReference type="PANTHER" id="PTHR36928:SF1">
    <property type="entry name" value="PHOSPHATASE YCDX-RELATED"/>
    <property type="match status" value="1"/>
</dbReference>
<dbReference type="InterPro" id="IPR016195">
    <property type="entry name" value="Pol/histidinol_Pase-like"/>
</dbReference>
<dbReference type="Pfam" id="PF02811">
    <property type="entry name" value="PHP"/>
    <property type="match status" value="1"/>
</dbReference>
<name>A0A2T0AN39_9FIRM</name>
<sequence length="250" mass="28693">MRSLFPGALPVIADNHIHSTFSDGQDEPEDMIRAALSLGIRCLCFTDHARKESDYIPTYLEELEKLKKKYRDRDITIGKGLEVKFIDEQGNIDFNLLWAHRIDNLIISFHEFPGEVYQNKGQLEFKKTWFETLRGFTRKHLIILKQENPKLRVILGHPFSMWLKLGLFPEQNEVSRLIALANQAGFGLEINVNPKHRLNDEYIQLIVNSCSIISWGTDSHSCLELANNSSSLLEARQLYGGIKSGYYDPA</sequence>
<comment type="caution">
    <text evidence="2">The sequence shown here is derived from an EMBL/GenBank/DDBJ whole genome shotgun (WGS) entry which is preliminary data.</text>
</comment>
<reference evidence="2 3" key="1">
    <citation type="submission" date="2018-03" db="EMBL/GenBank/DDBJ databases">
        <title>Genome sequence of Moorella humiferrea DSM 23265.</title>
        <authorList>
            <person name="Poehlein A."/>
            <person name="Daniel R."/>
        </authorList>
    </citation>
    <scope>NUCLEOTIDE SEQUENCE [LARGE SCALE GENOMIC DNA]</scope>
    <source>
        <strain evidence="2 3">DSM 23265</strain>
    </source>
</reference>
<gene>
    <name evidence="2" type="ORF">MOHU_20820</name>
</gene>
<dbReference type="Gene3D" id="3.20.20.140">
    <property type="entry name" value="Metal-dependent hydrolases"/>
    <property type="match status" value="1"/>
</dbReference>
<keyword evidence="3" id="KW-1185">Reference proteome</keyword>
<dbReference type="GO" id="GO:0005829">
    <property type="term" value="C:cytosol"/>
    <property type="evidence" value="ECO:0007669"/>
    <property type="project" value="TreeGrafter"/>
</dbReference>
<dbReference type="InterPro" id="IPR003141">
    <property type="entry name" value="Pol/His_phosphatase_N"/>
</dbReference>
<organism evidence="2 3">
    <name type="scientific">Neomoorella humiferrea</name>
    <dbReference type="NCBI Taxonomy" id="676965"/>
    <lineage>
        <taxon>Bacteria</taxon>
        <taxon>Bacillati</taxon>
        <taxon>Bacillota</taxon>
        <taxon>Clostridia</taxon>
        <taxon>Neomoorellales</taxon>
        <taxon>Neomoorellaceae</taxon>
        <taxon>Neomoorella</taxon>
    </lineage>
</organism>
<dbReference type="SMART" id="SM00481">
    <property type="entry name" value="POLIIIAc"/>
    <property type="match status" value="1"/>
</dbReference>
<proteinExistence type="predicted"/>